<evidence type="ECO:0000256" key="10">
    <source>
        <dbReference type="PIRSR" id="PIRSR000350-4"/>
    </source>
</evidence>
<feature type="binding site" evidence="9">
    <location>
        <position position="51"/>
    </location>
    <ligand>
        <name>FAD</name>
        <dbReference type="ChEBI" id="CHEBI:57692"/>
    </ligand>
</feature>
<keyword evidence="2 11" id="KW-0285">Flavoprotein</keyword>
<dbReference type="RefSeq" id="WP_149815180.1">
    <property type="nucleotide sequence ID" value="NZ_VUOA01000003.1"/>
</dbReference>
<reference evidence="14 15" key="2">
    <citation type="submission" date="2019-09" db="EMBL/GenBank/DDBJ databases">
        <authorList>
            <person name="Jin C."/>
        </authorList>
    </citation>
    <scope>NUCLEOTIDE SEQUENCE [LARGE SCALE GENOMIC DNA]</scope>
    <source>
        <strain evidence="14 15">BN140002</strain>
    </source>
</reference>
<evidence type="ECO:0000256" key="7">
    <source>
        <dbReference type="ARBA" id="ARBA00023284"/>
    </source>
</evidence>
<dbReference type="InterPro" id="IPR023753">
    <property type="entry name" value="FAD/NAD-binding_dom"/>
</dbReference>
<dbReference type="InterPro" id="IPR004099">
    <property type="entry name" value="Pyr_nucl-diS_OxRdtase_dimer"/>
</dbReference>
<dbReference type="SUPFAM" id="SSF51905">
    <property type="entry name" value="FAD/NAD(P)-binding domain"/>
    <property type="match status" value="1"/>
</dbReference>
<gene>
    <name evidence="14" type="ORF">F0L46_01120</name>
</gene>
<feature type="disulfide bond" description="Redox-active" evidence="10">
    <location>
        <begin position="42"/>
        <end position="47"/>
    </location>
</feature>
<dbReference type="Gene3D" id="3.50.50.60">
    <property type="entry name" value="FAD/NAD(P)-binding domain"/>
    <property type="match status" value="2"/>
</dbReference>
<evidence type="ECO:0000256" key="5">
    <source>
        <dbReference type="ARBA" id="ARBA00023002"/>
    </source>
</evidence>
<comment type="cofactor">
    <cofactor evidence="9">
        <name>FAD</name>
        <dbReference type="ChEBI" id="CHEBI:57692"/>
    </cofactor>
    <text evidence="9">Binds 1 FAD per subunit.</text>
</comment>
<feature type="binding site" evidence="9">
    <location>
        <begin position="177"/>
        <end position="184"/>
    </location>
    <ligand>
        <name>NAD(+)</name>
        <dbReference type="ChEBI" id="CHEBI:57540"/>
    </ligand>
</feature>
<dbReference type="InterPro" id="IPR016156">
    <property type="entry name" value="FAD/NAD-linked_Rdtase_dimer_sf"/>
</dbReference>
<evidence type="ECO:0000256" key="4">
    <source>
        <dbReference type="ARBA" id="ARBA00022857"/>
    </source>
</evidence>
<dbReference type="Gene3D" id="3.30.390.30">
    <property type="match status" value="1"/>
</dbReference>
<evidence type="ECO:0000256" key="8">
    <source>
        <dbReference type="PIRSR" id="PIRSR000350-2"/>
    </source>
</evidence>
<comment type="similarity">
    <text evidence="1 11">Belongs to the class-I pyridine nucleotide-disulfide oxidoreductase family.</text>
</comment>
<dbReference type="AlphaFoldDB" id="A0A5B2W196"/>
<evidence type="ECO:0000256" key="2">
    <source>
        <dbReference type="ARBA" id="ARBA00022630"/>
    </source>
</evidence>
<keyword evidence="7 11" id="KW-0676">Redox-active center</keyword>
<keyword evidence="5 11" id="KW-0560">Oxidoreductase</keyword>
<accession>A0A5B2W196</accession>
<evidence type="ECO:0000259" key="12">
    <source>
        <dbReference type="Pfam" id="PF02852"/>
    </source>
</evidence>
<feature type="active site" description="Proton acceptor" evidence="8">
    <location>
        <position position="441"/>
    </location>
</feature>
<dbReference type="NCBIfam" id="NF004992">
    <property type="entry name" value="PRK06370.1-4"/>
    <property type="match status" value="1"/>
</dbReference>
<protein>
    <submittedName>
        <fullName evidence="14">FAD-containing oxidoreductase</fullName>
    </submittedName>
</protein>
<dbReference type="SUPFAM" id="SSF55424">
    <property type="entry name" value="FAD/NAD-linked reductases, dimerisation (C-terminal) domain"/>
    <property type="match status" value="1"/>
</dbReference>
<name>A0A5B2W196_9HYPH</name>
<dbReference type="Pfam" id="PF02852">
    <property type="entry name" value="Pyr_redox_dim"/>
    <property type="match status" value="1"/>
</dbReference>
<dbReference type="PRINTS" id="PR00368">
    <property type="entry name" value="FADPNR"/>
</dbReference>
<dbReference type="InterPro" id="IPR036188">
    <property type="entry name" value="FAD/NAD-bd_sf"/>
</dbReference>
<feature type="binding site" evidence="9">
    <location>
        <position position="308"/>
    </location>
    <ligand>
        <name>FAD</name>
        <dbReference type="ChEBI" id="CHEBI:57692"/>
    </ligand>
</feature>
<sequence>MNQSFDAIVIGAGQAGPALAGRLTEAGMRVALVERGRLGGTCVNIGCIPTKTLVASAYAAQIARRGREYGVEVGPEIGIDMVRVRDRAQGVSTRARINVETWLRGMKGLTIIEGHARFESPTTVRVGDDLLTAPRIFLNVGARANVPDMPGIGGVEVLTSTAMLQLDTVPRHLVVIGGSYIGLEFAQMHRRFGAQVTVVEMGPRLIAREDEDVSEAVRAILADEGIRVRTNATCIAFKPHAEGIEVTVDCNSGEPTVVGSHVLLAVGRRPNTDDLGLDRAGVAVDARGYVTVDDTLATNVPGIWALGDCNGRGAFTHTAYNDHEIVAANLLDGGSRRVSERIPGYALYIDPPLARVGLSETEARRTGRTILVSKRPMSRVGRAIERGETKGFMKVVADAQTQQILGAAILGASGDEAIHGILDAMHAGVPYPVLQWAVPIHPTVSELIPTLLGGLKPAVAAEPSLANA</sequence>
<dbReference type="OrthoDB" id="9776382at2"/>
<dbReference type="PANTHER" id="PTHR43014:SF2">
    <property type="entry name" value="MERCURIC REDUCTASE"/>
    <property type="match status" value="1"/>
</dbReference>
<keyword evidence="9" id="KW-0520">NAD</keyword>
<evidence type="ECO:0000313" key="14">
    <source>
        <dbReference type="EMBL" id="KAA2244276.1"/>
    </source>
</evidence>
<evidence type="ECO:0000256" key="1">
    <source>
        <dbReference type="ARBA" id="ARBA00007532"/>
    </source>
</evidence>
<dbReference type="PRINTS" id="PR00411">
    <property type="entry name" value="PNDRDTASEI"/>
</dbReference>
<evidence type="ECO:0000256" key="9">
    <source>
        <dbReference type="PIRSR" id="PIRSR000350-3"/>
    </source>
</evidence>
<keyword evidence="4" id="KW-0521">NADP</keyword>
<feature type="domain" description="FAD/NAD(P)-binding" evidence="13">
    <location>
        <begin position="6"/>
        <end position="321"/>
    </location>
</feature>
<dbReference type="PROSITE" id="PS00076">
    <property type="entry name" value="PYRIDINE_REDOX_1"/>
    <property type="match status" value="1"/>
</dbReference>
<dbReference type="GO" id="GO:0003955">
    <property type="term" value="F:NAD(P)H dehydrogenase (quinone) activity"/>
    <property type="evidence" value="ECO:0007669"/>
    <property type="project" value="TreeGrafter"/>
</dbReference>
<feature type="binding site" evidence="9">
    <location>
        <position position="200"/>
    </location>
    <ligand>
        <name>NAD(+)</name>
        <dbReference type="ChEBI" id="CHEBI:57540"/>
    </ligand>
</feature>
<dbReference type="InterPro" id="IPR012999">
    <property type="entry name" value="Pyr_OxRdtase_I_AS"/>
</dbReference>
<comment type="caution">
    <text evidence="14">The sequence shown here is derived from an EMBL/GenBank/DDBJ whole genome shotgun (WGS) entry which is preliminary data.</text>
</comment>
<dbReference type="Pfam" id="PF07992">
    <property type="entry name" value="Pyr_redox_2"/>
    <property type="match status" value="1"/>
</dbReference>
<dbReference type="Proteomes" id="UP000323142">
    <property type="component" value="Unassembled WGS sequence"/>
</dbReference>
<feature type="binding site" evidence="9">
    <location>
        <position position="267"/>
    </location>
    <ligand>
        <name>NAD(+)</name>
        <dbReference type="ChEBI" id="CHEBI:57540"/>
    </ligand>
</feature>
<evidence type="ECO:0000256" key="11">
    <source>
        <dbReference type="RuleBase" id="RU003691"/>
    </source>
</evidence>
<evidence type="ECO:0000256" key="3">
    <source>
        <dbReference type="ARBA" id="ARBA00022827"/>
    </source>
</evidence>
<keyword evidence="6" id="KW-1015">Disulfide bond</keyword>
<dbReference type="GO" id="GO:0050660">
    <property type="term" value="F:flavin adenine dinucleotide binding"/>
    <property type="evidence" value="ECO:0007669"/>
    <property type="project" value="TreeGrafter"/>
</dbReference>
<evidence type="ECO:0000313" key="15">
    <source>
        <dbReference type="Proteomes" id="UP000323142"/>
    </source>
</evidence>
<keyword evidence="9" id="KW-0547">Nucleotide-binding</keyword>
<dbReference type="PANTHER" id="PTHR43014">
    <property type="entry name" value="MERCURIC REDUCTASE"/>
    <property type="match status" value="1"/>
</dbReference>
<dbReference type="EMBL" id="VUOA01000003">
    <property type="protein sequence ID" value="KAA2244276.1"/>
    <property type="molecule type" value="Genomic_DNA"/>
</dbReference>
<reference evidence="14 15" key="1">
    <citation type="submission" date="2019-09" db="EMBL/GenBank/DDBJ databases">
        <title>Salinarimonas rosea gen. nov., sp. nov., a new member of the a-2 subgroup of the Proteobacteria.</title>
        <authorList>
            <person name="Liu J."/>
        </authorList>
    </citation>
    <scope>NUCLEOTIDE SEQUENCE [LARGE SCALE GENOMIC DNA]</scope>
    <source>
        <strain evidence="14 15">BN140002</strain>
    </source>
</reference>
<dbReference type="GO" id="GO:0016668">
    <property type="term" value="F:oxidoreductase activity, acting on a sulfur group of donors, NAD(P) as acceptor"/>
    <property type="evidence" value="ECO:0007669"/>
    <property type="project" value="InterPro"/>
</dbReference>
<feature type="domain" description="Pyridine nucleotide-disulphide oxidoreductase dimerisation" evidence="12">
    <location>
        <begin position="346"/>
        <end position="450"/>
    </location>
</feature>
<evidence type="ECO:0000259" key="13">
    <source>
        <dbReference type="Pfam" id="PF07992"/>
    </source>
</evidence>
<dbReference type="PIRSF" id="PIRSF000350">
    <property type="entry name" value="Mercury_reductase_MerA"/>
    <property type="match status" value="1"/>
</dbReference>
<keyword evidence="15" id="KW-1185">Reference proteome</keyword>
<dbReference type="InterPro" id="IPR001100">
    <property type="entry name" value="Pyr_nuc-diS_OxRdtase"/>
</dbReference>
<proteinExistence type="inferred from homology"/>
<keyword evidence="3 9" id="KW-0274">FAD</keyword>
<organism evidence="14 15">
    <name type="scientific">Salinarimonas soli</name>
    <dbReference type="NCBI Taxonomy" id="1638099"/>
    <lineage>
        <taxon>Bacteria</taxon>
        <taxon>Pseudomonadati</taxon>
        <taxon>Pseudomonadota</taxon>
        <taxon>Alphaproteobacteria</taxon>
        <taxon>Hyphomicrobiales</taxon>
        <taxon>Salinarimonadaceae</taxon>
        <taxon>Salinarimonas</taxon>
    </lineage>
</organism>
<evidence type="ECO:0000256" key="6">
    <source>
        <dbReference type="ARBA" id="ARBA00023157"/>
    </source>
</evidence>